<dbReference type="RefSeq" id="WP_145365890.1">
    <property type="nucleotide sequence ID" value="NZ_CP036268.1"/>
</dbReference>
<protein>
    <submittedName>
        <fullName evidence="1">Uncharacterized protein</fullName>
    </submittedName>
</protein>
<gene>
    <name evidence="1" type="ORF">Pan189_41870</name>
</gene>
<accession>A0A517R7A7</accession>
<proteinExistence type="predicted"/>
<evidence type="ECO:0000313" key="2">
    <source>
        <dbReference type="Proteomes" id="UP000317318"/>
    </source>
</evidence>
<dbReference type="AlphaFoldDB" id="A0A517R7A7"/>
<keyword evidence="2" id="KW-1185">Reference proteome</keyword>
<dbReference type="KEGG" id="svp:Pan189_41870"/>
<sequence>MSNTAAKRTTRSPEFRAWIAGIERGLDQAAKDARERAIRTKTALVYEQDGQLIKEYPHSGEIHVIRAADEVDGTAN</sequence>
<name>A0A517R7A7_9PLAN</name>
<dbReference type="EMBL" id="CP036268">
    <property type="protein sequence ID" value="QDT39776.1"/>
    <property type="molecule type" value="Genomic_DNA"/>
</dbReference>
<reference evidence="1 2" key="1">
    <citation type="submission" date="2019-02" db="EMBL/GenBank/DDBJ databases">
        <title>Deep-cultivation of Planctomycetes and their phenomic and genomic characterization uncovers novel biology.</title>
        <authorList>
            <person name="Wiegand S."/>
            <person name="Jogler M."/>
            <person name="Boedeker C."/>
            <person name="Pinto D."/>
            <person name="Vollmers J."/>
            <person name="Rivas-Marin E."/>
            <person name="Kohn T."/>
            <person name="Peeters S.H."/>
            <person name="Heuer A."/>
            <person name="Rast P."/>
            <person name="Oberbeckmann S."/>
            <person name="Bunk B."/>
            <person name="Jeske O."/>
            <person name="Meyerdierks A."/>
            <person name="Storesund J.E."/>
            <person name="Kallscheuer N."/>
            <person name="Luecker S."/>
            <person name="Lage O.M."/>
            <person name="Pohl T."/>
            <person name="Merkel B.J."/>
            <person name="Hornburger P."/>
            <person name="Mueller R.-W."/>
            <person name="Bruemmer F."/>
            <person name="Labrenz M."/>
            <person name="Spormann A.M."/>
            <person name="Op den Camp H."/>
            <person name="Overmann J."/>
            <person name="Amann R."/>
            <person name="Jetten M.S.M."/>
            <person name="Mascher T."/>
            <person name="Medema M.H."/>
            <person name="Devos D.P."/>
            <person name="Kaster A.-K."/>
            <person name="Ovreas L."/>
            <person name="Rohde M."/>
            <person name="Galperin M.Y."/>
            <person name="Jogler C."/>
        </authorList>
    </citation>
    <scope>NUCLEOTIDE SEQUENCE [LARGE SCALE GENOMIC DNA]</scope>
    <source>
        <strain evidence="1 2">Pan189</strain>
    </source>
</reference>
<evidence type="ECO:0000313" key="1">
    <source>
        <dbReference type="EMBL" id="QDT39776.1"/>
    </source>
</evidence>
<dbReference type="Proteomes" id="UP000317318">
    <property type="component" value="Chromosome"/>
</dbReference>
<organism evidence="1 2">
    <name type="scientific">Stratiformator vulcanicus</name>
    <dbReference type="NCBI Taxonomy" id="2527980"/>
    <lineage>
        <taxon>Bacteria</taxon>
        <taxon>Pseudomonadati</taxon>
        <taxon>Planctomycetota</taxon>
        <taxon>Planctomycetia</taxon>
        <taxon>Planctomycetales</taxon>
        <taxon>Planctomycetaceae</taxon>
        <taxon>Stratiformator</taxon>
    </lineage>
</organism>